<feature type="compositionally biased region" description="Low complexity" evidence="1">
    <location>
        <begin position="108"/>
        <end position="120"/>
    </location>
</feature>
<dbReference type="Proteomes" id="UP001499930">
    <property type="component" value="Unassembled WGS sequence"/>
</dbReference>
<name>A0ABP6L0M9_9ACTN</name>
<organism evidence="2 3">
    <name type="scientific">Streptosporangium longisporum</name>
    <dbReference type="NCBI Taxonomy" id="46187"/>
    <lineage>
        <taxon>Bacteria</taxon>
        <taxon>Bacillati</taxon>
        <taxon>Actinomycetota</taxon>
        <taxon>Actinomycetes</taxon>
        <taxon>Streptosporangiales</taxon>
        <taxon>Streptosporangiaceae</taxon>
        <taxon>Streptosporangium</taxon>
    </lineage>
</organism>
<evidence type="ECO:0000256" key="1">
    <source>
        <dbReference type="SAM" id="MobiDB-lite"/>
    </source>
</evidence>
<feature type="region of interest" description="Disordered" evidence="1">
    <location>
        <begin position="108"/>
        <end position="140"/>
    </location>
</feature>
<protein>
    <recommendedName>
        <fullName evidence="4">4'-phosphopantetheinyl transferase domain-containing protein</fullName>
    </recommendedName>
</protein>
<proteinExistence type="predicted"/>
<reference evidence="3" key="1">
    <citation type="journal article" date="2019" name="Int. J. Syst. Evol. Microbiol.">
        <title>The Global Catalogue of Microorganisms (GCM) 10K type strain sequencing project: providing services to taxonomists for standard genome sequencing and annotation.</title>
        <authorList>
            <consortium name="The Broad Institute Genomics Platform"/>
            <consortium name="The Broad Institute Genome Sequencing Center for Infectious Disease"/>
            <person name="Wu L."/>
            <person name="Ma J."/>
        </authorList>
    </citation>
    <scope>NUCLEOTIDE SEQUENCE [LARGE SCALE GENOMIC DNA]</scope>
    <source>
        <strain evidence="3">JCM 3106</strain>
    </source>
</reference>
<dbReference type="RefSeq" id="WP_344901155.1">
    <property type="nucleotide sequence ID" value="NZ_BAAAWD010000015.1"/>
</dbReference>
<evidence type="ECO:0000313" key="2">
    <source>
        <dbReference type="EMBL" id="GAA3025548.1"/>
    </source>
</evidence>
<evidence type="ECO:0000313" key="3">
    <source>
        <dbReference type="Proteomes" id="UP001499930"/>
    </source>
</evidence>
<gene>
    <name evidence="2" type="ORF">GCM10017559_59060</name>
</gene>
<dbReference type="InterPro" id="IPR037143">
    <property type="entry name" value="4-PPantetheinyl_Trfase_dom_sf"/>
</dbReference>
<dbReference type="Gene3D" id="3.90.470.20">
    <property type="entry name" value="4'-phosphopantetheinyl transferase domain"/>
    <property type="match status" value="1"/>
</dbReference>
<comment type="caution">
    <text evidence="2">The sequence shown here is derived from an EMBL/GenBank/DDBJ whole genome shotgun (WGS) entry which is preliminary data.</text>
</comment>
<accession>A0ABP6L0M9</accession>
<evidence type="ECO:0008006" key="4">
    <source>
        <dbReference type="Google" id="ProtNLM"/>
    </source>
</evidence>
<keyword evidence="3" id="KW-1185">Reference proteome</keyword>
<dbReference type="EMBL" id="BAAAWD010000015">
    <property type="protein sequence ID" value="GAA3025548.1"/>
    <property type="molecule type" value="Genomic_DNA"/>
</dbReference>
<sequence>MRRWGSAIVGHAGLAGPRDLVGDMPLEVVYTRAERLRSSGGRTLQHWAGRLAAKHAVLRLLGLPPTPERLGQVEILPLPTAACRADRACLGGHPPAVRLHGDLAALPPATGPGAAANTDASADDADSANVTDLADDAGPAASGDTGWIRVSISHTDVRAVALAVRSGRLPEDGPHEGEA</sequence>